<comment type="caution">
    <text evidence="1">The sequence shown here is derived from an EMBL/GenBank/DDBJ whole genome shotgun (WGS) entry which is preliminary data.</text>
</comment>
<accession>A0A497VBR5</accession>
<reference evidence="1 2" key="1">
    <citation type="submission" date="2018-10" db="EMBL/GenBank/DDBJ databases">
        <title>Genomic Encyclopedia of Archaeal and Bacterial Type Strains, Phase II (KMG-II): from individual species to whole genera.</title>
        <authorList>
            <person name="Goeker M."/>
        </authorList>
    </citation>
    <scope>NUCLEOTIDE SEQUENCE [LARGE SCALE GENOMIC DNA]</scope>
    <source>
        <strain evidence="1 2">DSM 29466</strain>
    </source>
</reference>
<gene>
    <name evidence="1" type="ORF">BCF46_3481</name>
</gene>
<dbReference type="AlphaFoldDB" id="A0A497VBR5"/>
<dbReference type="Gene3D" id="3.40.50.300">
    <property type="entry name" value="P-loop containing nucleotide triphosphate hydrolases"/>
    <property type="match status" value="1"/>
</dbReference>
<keyword evidence="2" id="KW-1185">Reference proteome</keyword>
<proteinExistence type="predicted"/>
<dbReference type="SUPFAM" id="SSF52540">
    <property type="entry name" value="P-loop containing nucleoside triphosphate hydrolases"/>
    <property type="match status" value="1"/>
</dbReference>
<sequence length="218" mass="24372">MSTFLGQRVGLRLRRLMTHGWGFETLSYQCNLNRMTSDLSTYFPLRKARVHEVCGSGSLSFSAIVAAQACDCVFWIREAWRPEILNPVGLSDFFDPSKLLIAQVKDQTEGLAVMEEALRDGNLSHVVMELGEPLGLTEGRRLQLAAKAGKTIGLCRIPEGMGSNVAETRWHCTPILDRDDSTLQRWELIKNKSGTLGAWHVRWNTASRSLHMASPVTE</sequence>
<organism evidence="1 2">
    <name type="scientific">Litoreibacter meonggei</name>
    <dbReference type="NCBI Taxonomy" id="1049199"/>
    <lineage>
        <taxon>Bacteria</taxon>
        <taxon>Pseudomonadati</taxon>
        <taxon>Pseudomonadota</taxon>
        <taxon>Alphaproteobacteria</taxon>
        <taxon>Rhodobacterales</taxon>
        <taxon>Roseobacteraceae</taxon>
        <taxon>Litoreibacter</taxon>
    </lineage>
</organism>
<dbReference type="EMBL" id="RCCE01000006">
    <property type="protein sequence ID" value="RLJ40910.1"/>
    <property type="molecule type" value="Genomic_DNA"/>
</dbReference>
<dbReference type="Proteomes" id="UP000269157">
    <property type="component" value="Unassembled WGS sequence"/>
</dbReference>
<dbReference type="InterPro" id="IPR027417">
    <property type="entry name" value="P-loop_NTPase"/>
</dbReference>
<protein>
    <submittedName>
        <fullName evidence="1">Protein ImuA</fullName>
    </submittedName>
</protein>
<evidence type="ECO:0000313" key="1">
    <source>
        <dbReference type="EMBL" id="RLJ40910.1"/>
    </source>
</evidence>
<name>A0A497VBR5_9RHOB</name>
<evidence type="ECO:0000313" key="2">
    <source>
        <dbReference type="Proteomes" id="UP000269157"/>
    </source>
</evidence>